<evidence type="ECO:0000313" key="2">
    <source>
        <dbReference type="EMBL" id="MCD7449898.1"/>
    </source>
</evidence>
<dbReference type="Proteomes" id="UP000823775">
    <property type="component" value="Unassembled WGS sequence"/>
</dbReference>
<comment type="caution">
    <text evidence="2">The sequence shown here is derived from an EMBL/GenBank/DDBJ whole genome shotgun (WGS) entry which is preliminary data.</text>
</comment>
<sequence length="276" mass="31311">MHPSKKSEMGSSSKNSKHTFLPPGALTRQRGQSFRFMDSVRVSTEMRTLINQFKVMQETPRSKSAYDLSELAKKTNLLPPSFDPTKDDVTFSHDEYKVVNNTLKRKSAGGRAQSFTSVSSIRGSAKKRCLDEKSKGRKNATYDLSELAKKNNLVPPSFDPMEDDVTFPHDEYEVVNDTLKRKSGSEIQRTSIEKSKGYNATNFDKKEIAQNKNLQPDFDRVEDDTSFPHEDLEVMQETLRSTPVNDLSELAKKTNLVPLGFEPMEDVPLIPREKLK</sequence>
<protein>
    <submittedName>
        <fullName evidence="2">Uncharacterized protein</fullName>
    </submittedName>
</protein>
<evidence type="ECO:0000256" key="1">
    <source>
        <dbReference type="SAM" id="MobiDB-lite"/>
    </source>
</evidence>
<dbReference type="EMBL" id="JACEIK010000110">
    <property type="protein sequence ID" value="MCD7449898.1"/>
    <property type="molecule type" value="Genomic_DNA"/>
</dbReference>
<gene>
    <name evidence="2" type="ORF">HAX54_002201</name>
</gene>
<accession>A0ABS8RSU4</accession>
<evidence type="ECO:0000313" key="3">
    <source>
        <dbReference type="Proteomes" id="UP000823775"/>
    </source>
</evidence>
<proteinExistence type="predicted"/>
<feature type="region of interest" description="Disordered" evidence="1">
    <location>
        <begin position="1"/>
        <end position="32"/>
    </location>
</feature>
<keyword evidence="3" id="KW-1185">Reference proteome</keyword>
<reference evidence="2 3" key="1">
    <citation type="journal article" date="2021" name="BMC Genomics">
        <title>Datura genome reveals duplications of psychoactive alkaloid biosynthetic genes and high mutation rate following tissue culture.</title>
        <authorList>
            <person name="Rajewski A."/>
            <person name="Carter-House D."/>
            <person name="Stajich J."/>
            <person name="Litt A."/>
        </authorList>
    </citation>
    <scope>NUCLEOTIDE SEQUENCE [LARGE SCALE GENOMIC DNA]</scope>
    <source>
        <strain evidence="2">AR-01</strain>
    </source>
</reference>
<name>A0ABS8RSU4_DATST</name>
<organism evidence="2 3">
    <name type="scientific">Datura stramonium</name>
    <name type="common">Jimsonweed</name>
    <name type="synonym">Common thornapple</name>
    <dbReference type="NCBI Taxonomy" id="4076"/>
    <lineage>
        <taxon>Eukaryota</taxon>
        <taxon>Viridiplantae</taxon>
        <taxon>Streptophyta</taxon>
        <taxon>Embryophyta</taxon>
        <taxon>Tracheophyta</taxon>
        <taxon>Spermatophyta</taxon>
        <taxon>Magnoliopsida</taxon>
        <taxon>eudicotyledons</taxon>
        <taxon>Gunneridae</taxon>
        <taxon>Pentapetalae</taxon>
        <taxon>asterids</taxon>
        <taxon>lamiids</taxon>
        <taxon>Solanales</taxon>
        <taxon>Solanaceae</taxon>
        <taxon>Solanoideae</taxon>
        <taxon>Datureae</taxon>
        <taxon>Datura</taxon>
    </lineage>
</organism>